<dbReference type="Proteomes" id="UP000025227">
    <property type="component" value="Unplaced"/>
</dbReference>
<accession>A0A7I4Y2A7</accession>
<dbReference type="AlphaFoldDB" id="A0A7I4Y2A7"/>
<sequence>MPKCSPGSPDIRQQEHVNRSVLAKQIKIVSIPNSRKLSNNESAKYFLNEIVRIGKRHLSEYDRAHNSSIRVLREHTTQIADLENQCLYPTVRRKVRKHCIEPRLLLPEIQVRKGEMLFRNNSMQVSKAIKSTTLAMLLGWDYSDWSGVPIKNMLSDLELKEYQVVQ</sequence>
<keyword evidence="1" id="KW-1185">Reference proteome</keyword>
<name>A0A7I4Y2A7_HAECO</name>
<dbReference type="WBParaSite" id="HCON_00045590-00001">
    <property type="protein sequence ID" value="HCON_00045590-00001"/>
    <property type="gene ID" value="HCON_00045590"/>
</dbReference>
<evidence type="ECO:0000313" key="1">
    <source>
        <dbReference type="Proteomes" id="UP000025227"/>
    </source>
</evidence>
<proteinExistence type="predicted"/>
<reference evidence="2" key="1">
    <citation type="submission" date="2020-12" db="UniProtKB">
        <authorList>
            <consortium name="WormBaseParasite"/>
        </authorList>
    </citation>
    <scope>IDENTIFICATION</scope>
    <source>
        <strain evidence="2">MHco3</strain>
    </source>
</reference>
<evidence type="ECO:0000313" key="2">
    <source>
        <dbReference type="WBParaSite" id="HCON_00045590-00001"/>
    </source>
</evidence>
<organism evidence="1 2">
    <name type="scientific">Haemonchus contortus</name>
    <name type="common">Barber pole worm</name>
    <dbReference type="NCBI Taxonomy" id="6289"/>
    <lineage>
        <taxon>Eukaryota</taxon>
        <taxon>Metazoa</taxon>
        <taxon>Ecdysozoa</taxon>
        <taxon>Nematoda</taxon>
        <taxon>Chromadorea</taxon>
        <taxon>Rhabditida</taxon>
        <taxon>Rhabditina</taxon>
        <taxon>Rhabditomorpha</taxon>
        <taxon>Strongyloidea</taxon>
        <taxon>Trichostrongylidae</taxon>
        <taxon>Haemonchus</taxon>
    </lineage>
</organism>
<dbReference type="OrthoDB" id="5901927at2759"/>
<protein>
    <submittedName>
        <fullName evidence="2">Uncharacterized protein</fullName>
    </submittedName>
</protein>